<dbReference type="EMBL" id="CM037159">
    <property type="protein sequence ID" value="KAH7866583.1"/>
    <property type="molecule type" value="Genomic_DNA"/>
</dbReference>
<comment type="caution">
    <text evidence="1">The sequence shown here is derived from an EMBL/GenBank/DDBJ whole genome shotgun (WGS) entry which is preliminary data.</text>
</comment>
<gene>
    <name evidence="1" type="ORF">Vadar_022276</name>
</gene>
<evidence type="ECO:0000313" key="2">
    <source>
        <dbReference type="Proteomes" id="UP000828048"/>
    </source>
</evidence>
<protein>
    <submittedName>
        <fullName evidence="1">Uncharacterized protein</fullName>
    </submittedName>
</protein>
<accession>A0ACB7ZL45</accession>
<evidence type="ECO:0000313" key="1">
    <source>
        <dbReference type="EMBL" id="KAH7866583.1"/>
    </source>
</evidence>
<name>A0ACB7ZL45_9ERIC</name>
<organism evidence="1 2">
    <name type="scientific">Vaccinium darrowii</name>
    <dbReference type="NCBI Taxonomy" id="229202"/>
    <lineage>
        <taxon>Eukaryota</taxon>
        <taxon>Viridiplantae</taxon>
        <taxon>Streptophyta</taxon>
        <taxon>Embryophyta</taxon>
        <taxon>Tracheophyta</taxon>
        <taxon>Spermatophyta</taxon>
        <taxon>Magnoliopsida</taxon>
        <taxon>eudicotyledons</taxon>
        <taxon>Gunneridae</taxon>
        <taxon>Pentapetalae</taxon>
        <taxon>asterids</taxon>
        <taxon>Ericales</taxon>
        <taxon>Ericaceae</taxon>
        <taxon>Vaccinioideae</taxon>
        <taxon>Vaccinieae</taxon>
        <taxon>Vaccinium</taxon>
    </lineage>
</organism>
<reference evidence="1 2" key="1">
    <citation type="journal article" date="2021" name="Hortic Res">
        <title>High-quality reference genome and annotation aids understanding of berry development for evergreen blueberry (Vaccinium darrowii).</title>
        <authorList>
            <person name="Yu J."/>
            <person name="Hulse-Kemp A.M."/>
            <person name="Babiker E."/>
            <person name="Staton M."/>
        </authorList>
    </citation>
    <scope>NUCLEOTIDE SEQUENCE [LARGE SCALE GENOMIC DNA]</scope>
    <source>
        <strain evidence="2">cv. NJ 8807/NJ 8810</strain>
        <tissue evidence="1">Young leaf</tissue>
    </source>
</reference>
<proteinExistence type="predicted"/>
<keyword evidence="2" id="KW-1185">Reference proteome</keyword>
<sequence>MNRRPPMFLALLSSVLLVVLTVALVLPSTFKPPQPTQFTTLQVRQPAETTPPNLTTEGSGPPPTKAAGNPRTDADRNSENPGPYHNWKHFNADYNEMMQSLKIYVYPDVSKKNSPFSSIFLPLRNTKNLGNYYSEHAFKTALLSSPLLTTQPEEADFFYMPFSINLMRNDRRLHSADSIKNFVARYTERIRSEYGFWNASGGADHLYVCCHSIGRDAMSRHEGLHSNAIQVTCSSSYFQRLYVSHKDVPLAQVWPRPDFDRALNPPDKRNKLVFFAGRKQNSRIREKVIDLWENDDSMDIISGNRSFSYEEGFRRSRYCLSVKGYEVNTARVSDAIHFGCIPVIISDHYDLPFSNVLDWSKFSIIIQEDDVGSLKKILLSVPKETYLAMFQNLISVRTHFSWHTPPRKFDSFYMTAYQLWLRRGLHRLSY</sequence>
<dbReference type="Proteomes" id="UP000828048">
    <property type="component" value="Chromosome 9"/>
</dbReference>